<reference evidence="1" key="1">
    <citation type="submission" date="2023-09" db="EMBL/GenBank/DDBJ databases">
        <title>Paucibacter sp. APW11 Genome sequencing and assembly.</title>
        <authorList>
            <person name="Kim I."/>
        </authorList>
    </citation>
    <scope>NUCLEOTIDE SEQUENCE</scope>
    <source>
        <strain evidence="1">APW11</strain>
    </source>
</reference>
<dbReference type="RefSeq" id="WP_315648528.1">
    <property type="nucleotide sequence ID" value="NZ_JAVXZY010000001.1"/>
</dbReference>
<keyword evidence="2" id="KW-1185">Reference proteome</keyword>
<proteinExistence type="predicted"/>
<name>A0ABU3P6L7_9BURK</name>
<dbReference type="EMBL" id="JAVXZY010000001">
    <property type="protein sequence ID" value="MDT8998217.1"/>
    <property type="molecule type" value="Genomic_DNA"/>
</dbReference>
<comment type="caution">
    <text evidence="1">The sequence shown here is derived from an EMBL/GenBank/DDBJ whole genome shotgun (WGS) entry which is preliminary data.</text>
</comment>
<protein>
    <submittedName>
        <fullName evidence="1">Uncharacterized protein</fullName>
    </submittedName>
</protein>
<organism evidence="1 2">
    <name type="scientific">Roseateles aquae</name>
    <dbReference type="NCBI Taxonomy" id="3077235"/>
    <lineage>
        <taxon>Bacteria</taxon>
        <taxon>Pseudomonadati</taxon>
        <taxon>Pseudomonadota</taxon>
        <taxon>Betaproteobacteria</taxon>
        <taxon>Burkholderiales</taxon>
        <taxon>Sphaerotilaceae</taxon>
        <taxon>Roseateles</taxon>
    </lineage>
</organism>
<evidence type="ECO:0000313" key="2">
    <source>
        <dbReference type="Proteomes" id="UP001246372"/>
    </source>
</evidence>
<evidence type="ECO:0000313" key="1">
    <source>
        <dbReference type="EMBL" id="MDT8998217.1"/>
    </source>
</evidence>
<accession>A0ABU3P6L7</accession>
<dbReference type="Proteomes" id="UP001246372">
    <property type="component" value="Unassembled WGS sequence"/>
</dbReference>
<sequence length="76" mass="7838">MLSGAWQLDARPDAIELGHLFSASATPLRYRIFAGMPTQMSTVLDVAKASVGLSSLQVVSSNACCAGKAAGVEVRG</sequence>
<gene>
    <name evidence="1" type="ORF">RQP53_02890</name>
</gene>